<evidence type="ECO:0000259" key="3">
    <source>
        <dbReference type="Pfam" id="PF01467"/>
    </source>
</evidence>
<proteinExistence type="predicted"/>
<sequence>MRRVLTYGSFDLFHVGHLNFLQRAKTYGDYLIVGVATEAFNLQKGKISLFSYEERAKIVENIKCVDEVFPANSWEEKVKDIERYKPDVIVASEEWKEKYEPLKKLCGVEFLPRMANISSSKFQQLLTSIDELCSILRQLPDDDRRIVLNLIREKLRDEK</sequence>
<dbReference type="PANTHER" id="PTHR43793:SF1">
    <property type="entry name" value="FAD SYNTHASE"/>
    <property type="match status" value="1"/>
</dbReference>
<dbReference type="InterPro" id="IPR050385">
    <property type="entry name" value="Archaeal_FAD_synthase"/>
</dbReference>
<dbReference type="Proteomes" id="UP000077469">
    <property type="component" value="Chromosome"/>
</dbReference>
<dbReference type="NCBIfam" id="TIGR00125">
    <property type="entry name" value="cyt_tran_rel"/>
    <property type="match status" value="1"/>
</dbReference>
<protein>
    <submittedName>
        <fullName evidence="4">Glycerol-3-phosphate cytidiltransferase</fullName>
    </submittedName>
</protein>
<reference evidence="4 5" key="1">
    <citation type="submission" date="2014-01" db="EMBL/GenBank/DDBJ databases">
        <title>Genome sequencing of Thermotog hypogea.</title>
        <authorList>
            <person name="Zhang X."/>
            <person name="Alvare G."/>
            <person name="Fristensky B."/>
            <person name="Chen L."/>
            <person name="Suen T."/>
            <person name="Chen Q."/>
            <person name="Ma K."/>
        </authorList>
    </citation>
    <scope>NUCLEOTIDE SEQUENCE [LARGE SCALE GENOMIC DNA]</scope>
    <source>
        <strain evidence="4 5">DSM 11164</strain>
    </source>
</reference>
<dbReference type="RefSeq" id="WP_038059533.1">
    <property type="nucleotide sequence ID" value="NC_022795.1"/>
</dbReference>
<keyword evidence="5" id="KW-1185">Reference proteome</keyword>
<keyword evidence="1 4" id="KW-0808">Transferase</keyword>
<dbReference type="PANTHER" id="PTHR43793">
    <property type="entry name" value="FAD SYNTHASE"/>
    <property type="match status" value="1"/>
</dbReference>
<evidence type="ECO:0000313" key="4">
    <source>
        <dbReference type="EMBL" id="AJC74259.1"/>
    </source>
</evidence>
<accession>A0A0X1KSG3</accession>
<dbReference type="SUPFAM" id="SSF52374">
    <property type="entry name" value="Nucleotidylyl transferase"/>
    <property type="match status" value="1"/>
</dbReference>
<name>A0A0X1KSG3_9THEM</name>
<keyword evidence="2" id="KW-0548">Nucleotidyltransferase</keyword>
<dbReference type="Gene3D" id="3.40.50.620">
    <property type="entry name" value="HUPs"/>
    <property type="match status" value="1"/>
</dbReference>
<dbReference type="PATRIC" id="fig|1123384.7.peg.1765"/>
<dbReference type="EMBL" id="CP007141">
    <property type="protein sequence ID" value="AJC74259.1"/>
    <property type="molecule type" value="Genomic_DNA"/>
</dbReference>
<dbReference type="InterPro" id="IPR014729">
    <property type="entry name" value="Rossmann-like_a/b/a_fold"/>
</dbReference>
<dbReference type="OrthoDB" id="9802794at2"/>
<feature type="domain" description="Cytidyltransferase-like" evidence="3">
    <location>
        <begin position="5"/>
        <end position="122"/>
    </location>
</feature>
<dbReference type="GO" id="GO:0016779">
    <property type="term" value="F:nucleotidyltransferase activity"/>
    <property type="evidence" value="ECO:0007669"/>
    <property type="project" value="UniProtKB-KW"/>
</dbReference>
<gene>
    <name evidence="4" type="ORF">AJ81_08805</name>
</gene>
<dbReference type="STRING" id="1123384.AJ81_08805"/>
<evidence type="ECO:0000256" key="1">
    <source>
        <dbReference type="ARBA" id="ARBA00022679"/>
    </source>
</evidence>
<evidence type="ECO:0000256" key="2">
    <source>
        <dbReference type="ARBA" id="ARBA00022695"/>
    </source>
</evidence>
<dbReference type="PaxDb" id="1123384-AJ81_08805"/>
<dbReference type="AlphaFoldDB" id="A0A0X1KSG3"/>
<evidence type="ECO:0000313" key="5">
    <source>
        <dbReference type="Proteomes" id="UP000077469"/>
    </source>
</evidence>
<organism evidence="4 5">
    <name type="scientific">Pseudothermotoga hypogea DSM 11164 = NBRC 106472</name>
    <dbReference type="NCBI Taxonomy" id="1123384"/>
    <lineage>
        <taxon>Bacteria</taxon>
        <taxon>Thermotogati</taxon>
        <taxon>Thermotogota</taxon>
        <taxon>Thermotogae</taxon>
        <taxon>Thermotogales</taxon>
        <taxon>Thermotogaceae</taxon>
        <taxon>Pseudothermotoga</taxon>
    </lineage>
</organism>
<dbReference type="InterPro" id="IPR004821">
    <property type="entry name" value="Cyt_trans-like"/>
</dbReference>
<dbReference type="KEGG" id="phy:AJ81_08805"/>
<dbReference type="Pfam" id="PF01467">
    <property type="entry name" value="CTP_transf_like"/>
    <property type="match status" value="1"/>
</dbReference>